<gene>
    <name evidence="1" type="ORF">Zm00014a_037018</name>
</gene>
<organism evidence="1">
    <name type="scientific">Zea mays</name>
    <name type="common">Maize</name>
    <dbReference type="NCBI Taxonomy" id="4577"/>
    <lineage>
        <taxon>Eukaryota</taxon>
        <taxon>Viridiplantae</taxon>
        <taxon>Streptophyta</taxon>
        <taxon>Embryophyta</taxon>
        <taxon>Tracheophyta</taxon>
        <taxon>Spermatophyta</taxon>
        <taxon>Magnoliopsida</taxon>
        <taxon>Liliopsida</taxon>
        <taxon>Poales</taxon>
        <taxon>Poaceae</taxon>
        <taxon>PACMAD clade</taxon>
        <taxon>Panicoideae</taxon>
        <taxon>Andropogonodae</taxon>
        <taxon>Andropogoneae</taxon>
        <taxon>Tripsacinae</taxon>
        <taxon>Zea</taxon>
    </lineage>
</organism>
<dbReference type="EMBL" id="NCVQ01000009">
    <property type="protein sequence ID" value="PWZ09506.1"/>
    <property type="molecule type" value="Genomic_DNA"/>
</dbReference>
<dbReference type="SUPFAM" id="SSF51126">
    <property type="entry name" value="Pectin lyase-like"/>
    <property type="match status" value="1"/>
</dbReference>
<protein>
    <recommendedName>
        <fullName evidence="2">Pectin lyase-like superfamily protein</fullName>
    </recommendedName>
</protein>
<dbReference type="Gene3D" id="2.160.20.10">
    <property type="entry name" value="Single-stranded right-handed beta-helix, Pectin lyase-like"/>
    <property type="match status" value="1"/>
</dbReference>
<name>A0A3L6DLH7_MAIZE</name>
<dbReference type="InterPro" id="IPR011050">
    <property type="entry name" value="Pectin_lyase_fold/virulence"/>
</dbReference>
<proteinExistence type="predicted"/>
<comment type="caution">
    <text evidence="1">The sequence shown here is derived from an EMBL/GenBank/DDBJ whole genome shotgun (WGS) entry which is preliminary data.</text>
</comment>
<reference evidence="1" key="1">
    <citation type="journal article" date="2018" name="Nat. Genet.">
        <title>Extensive intraspecific gene order and gene structural variations between Mo17 and other maize genomes.</title>
        <authorList>
            <person name="Sun S."/>
            <person name="Zhou Y."/>
            <person name="Chen J."/>
            <person name="Shi J."/>
            <person name="Zhao H."/>
            <person name="Zhao H."/>
            <person name="Song W."/>
            <person name="Zhang M."/>
            <person name="Cui Y."/>
            <person name="Dong X."/>
            <person name="Liu H."/>
            <person name="Ma X."/>
            <person name="Jiao Y."/>
            <person name="Wang B."/>
            <person name="Wei X."/>
            <person name="Stein J.C."/>
            <person name="Glaubitz J.C."/>
            <person name="Lu F."/>
            <person name="Yu G."/>
            <person name="Liang C."/>
            <person name="Fengler K."/>
            <person name="Li B."/>
            <person name="Rafalski A."/>
            <person name="Schnable P.S."/>
            <person name="Ware D.H."/>
            <person name="Buckler E.S."/>
            <person name="Lai J."/>
        </authorList>
    </citation>
    <scope>NUCLEOTIDE SEQUENCE [LARGE SCALE GENOMIC DNA]</scope>
    <source>
        <tissue evidence="1">Seedling</tissue>
    </source>
</reference>
<evidence type="ECO:0008006" key="2">
    <source>
        <dbReference type="Google" id="ProtNLM"/>
    </source>
</evidence>
<dbReference type="Proteomes" id="UP000251960">
    <property type="component" value="Chromosome 8"/>
</dbReference>
<evidence type="ECO:0000313" key="1">
    <source>
        <dbReference type="EMBL" id="PWZ09506.1"/>
    </source>
</evidence>
<dbReference type="AlphaFoldDB" id="A0A3L6DLH7"/>
<sequence length="78" mass="8537">MKSLLRSNVKVHNVTIETSLDAPLTDGIVPDSYSNLCIKDNTIIVSHEVISLKNRWDRTNDVPTCGSTGGESDADTYD</sequence>
<accession>A0A3L6DLH7</accession>
<dbReference type="InterPro" id="IPR012334">
    <property type="entry name" value="Pectin_lyas_fold"/>
</dbReference>